<evidence type="ECO:0000256" key="8">
    <source>
        <dbReference type="ARBA" id="ARBA00023242"/>
    </source>
</evidence>
<dbReference type="SUPFAM" id="SSF48452">
    <property type="entry name" value="TPR-like"/>
    <property type="match status" value="2"/>
</dbReference>
<keyword evidence="7" id="KW-0007">Acetylation</keyword>
<evidence type="ECO:0000256" key="11">
    <source>
        <dbReference type="ARBA" id="ARBA00067510"/>
    </source>
</evidence>
<dbReference type="InterPro" id="IPR057302">
    <property type="entry name" value="Rrp5_S1"/>
</dbReference>
<feature type="compositionally biased region" description="Basic and acidic residues" evidence="13">
    <location>
        <begin position="16"/>
        <end position="28"/>
    </location>
</feature>
<dbReference type="SMART" id="SM00316">
    <property type="entry name" value="S1"/>
    <property type="match status" value="12"/>
</dbReference>
<evidence type="ECO:0000256" key="10">
    <source>
        <dbReference type="ARBA" id="ARBA00062488"/>
    </source>
</evidence>
<evidence type="ECO:0000256" key="9">
    <source>
        <dbReference type="ARBA" id="ARBA00059726"/>
    </source>
</evidence>
<dbReference type="FunFam" id="2.40.50.140:FF:000200">
    <property type="entry name" value="Programmed cell death 11"/>
    <property type="match status" value="1"/>
</dbReference>
<feature type="domain" description="S1 motif" evidence="14">
    <location>
        <begin position="1021"/>
        <end position="1092"/>
    </location>
</feature>
<evidence type="ECO:0000256" key="1">
    <source>
        <dbReference type="ARBA" id="ARBA00004604"/>
    </source>
</evidence>
<proteinExistence type="predicted"/>
<dbReference type="CDD" id="cd05702">
    <property type="entry name" value="S1_Rrp5_repeat_hs11_sc8"/>
    <property type="match status" value="1"/>
</dbReference>
<organism evidence="15 16">
    <name type="scientific">Eleutherodactylus coqui</name>
    <name type="common">Puerto Rican coqui</name>
    <dbReference type="NCBI Taxonomy" id="57060"/>
    <lineage>
        <taxon>Eukaryota</taxon>
        <taxon>Metazoa</taxon>
        <taxon>Chordata</taxon>
        <taxon>Craniata</taxon>
        <taxon>Vertebrata</taxon>
        <taxon>Euteleostomi</taxon>
        <taxon>Amphibia</taxon>
        <taxon>Batrachia</taxon>
        <taxon>Anura</taxon>
        <taxon>Neobatrachia</taxon>
        <taxon>Hyloidea</taxon>
        <taxon>Eleutherodactylidae</taxon>
        <taxon>Eleutherodactylinae</taxon>
        <taxon>Eleutherodactylus</taxon>
        <taxon>Eleutherodactylus</taxon>
    </lineage>
</organism>
<evidence type="ECO:0000256" key="3">
    <source>
        <dbReference type="ARBA" id="ARBA00022552"/>
    </source>
</evidence>
<dbReference type="SMART" id="SM00386">
    <property type="entry name" value="HAT"/>
    <property type="match status" value="7"/>
</dbReference>
<dbReference type="InterPro" id="IPR045209">
    <property type="entry name" value="Rrp5"/>
</dbReference>
<feature type="domain" description="S1 motif" evidence="14">
    <location>
        <begin position="1302"/>
        <end position="1374"/>
    </location>
</feature>
<evidence type="ECO:0000313" key="16">
    <source>
        <dbReference type="Proteomes" id="UP000770717"/>
    </source>
</evidence>
<evidence type="ECO:0000256" key="4">
    <source>
        <dbReference type="ARBA" id="ARBA00022553"/>
    </source>
</evidence>
<dbReference type="InterPro" id="IPR012340">
    <property type="entry name" value="NA-bd_OB-fold"/>
</dbReference>
<dbReference type="Proteomes" id="UP000770717">
    <property type="component" value="Unassembled WGS sequence"/>
</dbReference>
<dbReference type="FunFam" id="1.25.40.10:FF:000065">
    <property type="entry name" value="Programmed cell death 11"/>
    <property type="match status" value="1"/>
</dbReference>
<dbReference type="InterPro" id="IPR003029">
    <property type="entry name" value="S1_domain"/>
</dbReference>
<comment type="subunit">
    <text evidence="10">Interacts with NF-kappa-B p50/NFKB1 and NF-kappa-B p65/RELA.</text>
</comment>
<sequence>MELIEESFPRGGVQKKTVETAVKKRPREDDDNLFSTPHEEEEIKKKKRKKTLSEKPKTLKPEKETASKDKAIELLNYKSLKVGMLFLGCVKEARDFELTLNLPHGLTGYVQATNICEAYTQLLNEQVQKDEPLETLSSLSNLYSPGMLVRCAVSSLETTSGGSQSIKLSLNPKMVNAGLTPSSLHTGMLLCGCVSSVEDHGYLIDLGIGGNKAFLPRQKAQVYLNQTSKAASLCVGQYLNCVIDEIKNDGRLVRLSITQSDVLAAIATEEQKWTMNNLLPGLVVKAQIQKVLSDRIVLSFLSSYTGVVDFLHFECKKVNSYQNGQTVKACVLWVDRSSKTFRLSLRKCFLQPGSSVKRLTSDWIGTVHERCTVKSLYKKAGAVCQIDGETLGLVFLINLGLTKRKTLDTFKKETVHKGRVVGFSPMDEMLLLSFKEAVIQGLYLRREDVQVGQILEGTVNRFTSVGMVVDITNHLDGLVPTLHLADVTVQQPEKKYPVGSKIKCRVLIVDPSAKKLILTRKKIMMNSPLPILTSYRDATPGLITHGFICSVKNVGCVIKFYNEVQGFVPLRELSSQYIATPEGLFYKGQVVKVRVLDCNPEKGTLLLSFKLNNEEENGVQKPKAVKNATKACDYGKVVDVKIVSKADDGLVVLMLPEERPAFLPKTHLSDYIASCELLWHSLKKDEKLTNVMILGTFKGRTILTRKSALISYIENNPVINDISDISVGMLIPGFVKNIMPFGIFVELPYGFVGLVPKSKISDKFVTNMNDHFGMEQTVVAKITNADQMTQRLLLTLQLSECAPDDRSAESLSLLRQYFSEVQFSRSLLGRDARLTDGENLYSLVPGKKLTLVVEEVDSMNDLVLFSAQQIAGAQKISAVTYSTQAKHLVAGQKAKVVVLHVDLLGSHVHVSLDESLWRNPKGAVITGTTYSVMVQHVAEQFAVVSLEDTSRLAAVPLACHFNDTFRFDSEKLNFRQRIFVTVKSTNADEHGLLLAVQSNTGSVKQISKATSDHVKKRSMMGELVTGTVKSVKPTYVMVSVTGDLVGAIHASQILETVPNKAFPTSKLKVNQKVTCRVIGGREVKTHRFLPITHPHFMKGILELSILPSLMDTSAKLPKTESTKLYSPGQNVTCYVVKYDKEKHYLEVDVTHKVRGRVHLLSLSKSRKFLKKPEKYFKRGQACTATVVAGGLSPNMLSLSLIGNCSLKKGSVVTGRVKAISPASGLEISLPFGKTGNANLFHLGDSCADCSVKNFTVGMLVRCCILSIKPTIQVSLRNPGRRPKSADDVTDKEISSIDDLKEGQLVASFVKACSNKGIFLWLSSSIVGRVQFKHASKYYIEDHMTYSSYIPNGTSLTAKILSIDREKNLLELSLLRKDTGKPDIIPKSAGFTLMEEGTLKRRRSDSESEAKVPKKEKKSEVSKDDEDSGVEVNCPEIGKEHQKGNQKTADGKLPVPRLQVSSGFSWDVNLNNLKTSIAGGNESSSDSEDEEQQSQAKKTPKVLQKTKLKKETTIPNQQPQSVHEFERLVITTPNNSANWTQYMEFHLQSGELEQARAVAERALQTIYFREEQEKLNVWAAMLNMENTFGTEETLQKVFERAIQYNDPLKAFQHLVDIYIKSEKFKEAGELFNTMVKRFRQEKSVWWKYATFLLQQGQSESTHRLLQRALKCVPDVDHVDLISKFAQLEFRMGDAVRAKALFESTLSSYPKRTDVWSVYIDMMVKHGSQKEVRDIFERVIHLSLAPKRIKFFFKRYLEYEKKHGNEKTVQAVKEKALKYVEAKGSTTTT</sequence>
<keyword evidence="8" id="KW-0539">Nucleus</keyword>
<dbReference type="Gene3D" id="2.40.50.140">
    <property type="entry name" value="Nucleic acid-binding proteins"/>
    <property type="match status" value="8"/>
</dbReference>
<dbReference type="PROSITE" id="PS50126">
    <property type="entry name" value="S1"/>
    <property type="match status" value="10"/>
</dbReference>
<dbReference type="CDD" id="cd05697">
    <property type="entry name" value="S1_Rrp5_repeat_hs5"/>
    <property type="match status" value="1"/>
</dbReference>
<feature type="region of interest" description="Disordered" evidence="13">
    <location>
        <begin position="1476"/>
        <end position="1502"/>
    </location>
</feature>
<dbReference type="PANTHER" id="PTHR23270">
    <property type="entry name" value="PROGRAMMED CELL DEATH PROTEIN 11 PRE-RRNA PROCESSING PROTEIN RRP5"/>
    <property type="match status" value="1"/>
</dbReference>
<dbReference type="GO" id="GO:0003723">
    <property type="term" value="F:RNA binding"/>
    <property type="evidence" value="ECO:0007669"/>
    <property type="project" value="TreeGrafter"/>
</dbReference>
<dbReference type="InterPro" id="IPR011990">
    <property type="entry name" value="TPR-like_helical_dom_sf"/>
</dbReference>
<dbReference type="EMBL" id="WNTK01000004">
    <property type="protein sequence ID" value="KAG9484885.1"/>
    <property type="molecule type" value="Genomic_DNA"/>
</dbReference>
<keyword evidence="5" id="KW-0677">Repeat</keyword>
<feature type="compositionally biased region" description="Basic and acidic residues" evidence="13">
    <location>
        <begin position="1403"/>
        <end position="1421"/>
    </location>
</feature>
<dbReference type="Gene3D" id="1.25.40.10">
    <property type="entry name" value="Tetratricopeptide repeat domain"/>
    <property type="match status" value="2"/>
</dbReference>
<dbReference type="GO" id="GO:0006364">
    <property type="term" value="P:rRNA processing"/>
    <property type="evidence" value="ECO:0007669"/>
    <property type="project" value="UniProtKB-KW"/>
</dbReference>
<dbReference type="FunFam" id="2.40.50.140:FF:000148">
    <property type="entry name" value="protein RRP5 homolog isoform X1"/>
    <property type="match status" value="1"/>
</dbReference>
<dbReference type="FunFam" id="2.40.50.140:FF:000103">
    <property type="entry name" value="protein RRP5 homolog"/>
    <property type="match status" value="2"/>
</dbReference>
<evidence type="ECO:0000313" key="15">
    <source>
        <dbReference type="EMBL" id="KAG9484885.1"/>
    </source>
</evidence>
<feature type="domain" description="S1 motif" evidence="14">
    <location>
        <begin position="83"/>
        <end position="171"/>
    </location>
</feature>
<feature type="domain" description="S1 motif" evidence="14">
    <location>
        <begin position="728"/>
        <end position="797"/>
    </location>
</feature>
<protein>
    <recommendedName>
        <fullName evidence="11">Protein RRP5 homolog</fullName>
    </recommendedName>
    <alternativeName>
        <fullName evidence="12">Programmed cell death protein 11</fullName>
    </alternativeName>
</protein>
<feature type="domain" description="S1 motif" evidence="14">
    <location>
        <begin position="281"/>
        <end position="346"/>
    </location>
</feature>
<dbReference type="InterPro" id="IPR003107">
    <property type="entry name" value="HAT"/>
</dbReference>
<feature type="domain" description="S1 motif" evidence="14">
    <location>
        <begin position="1209"/>
        <end position="1278"/>
    </location>
</feature>
<keyword evidence="6" id="KW-0832">Ubl conjugation</keyword>
<dbReference type="GO" id="GO:0032040">
    <property type="term" value="C:small-subunit processome"/>
    <property type="evidence" value="ECO:0007669"/>
    <property type="project" value="TreeGrafter"/>
</dbReference>
<evidence type="ECO:0000256" key="12">
    <source>
        <dbReference type="ARBA" id="ARBA00080810"/>
    </source>
</evidence>
<dbReference type="Pfam" id="PF23459">
    <property type="entry name" value="S1_RRP5"/>
    <property type="match status" value="7"/>
</dbReference>
<dbReference type="SUPFAM" id="SSF50249">
    <property type="entry name" value="Nucleic acid-binding proteins"/>
    <property type="match status" value="9"/>
</dbReference>
<comment type="function">
    <text evidence="9">Essential for the generation of mature 18S rRNA, specifically necessary for cleavages at sites A0, 1 and 2 of the 47S precursor. Directly interacts with U3 snoRNA.</text>
</comment>
<keyword evidence="4" id="KW-0597">Phosphoprotein</keyword>
<feature type="domain" description="S1 motif" evidence="14">
    <location>
        <begin position="541"/>
        <end position="610"/>
    </location>
</feature>
<comment type="subcellular location">
    <subcellularLocation>
        <location evidence="1">Nucleus</location>
        <location evidence="1">Nucleolus</location>
    </subcellularLocation>
</comment>
<dbReference type="FunFam" id="2.40.50.140:FF:000175">
    <property type="entry name" value="Programmed cell death 11"/>
    <property type="match status" value="1"/>
</dbReference>
<dbReference type="InterPro" id="IPR048059">
    <property type="entry name" value="Rrp5_S1_rpt_hs1_sc1"/>
</dbReference>
<dbReference type="Pfam" id="PF23240">
    <property type="entry name" value="HAT_PRP39_N"/>
    <property type="match status" value="1"/>
</dbReference>
<dbReference type="FunFam" id="2.40.50.140:FF:000155">
    <property type="entry name" value="rRNA biogenesis protein RRP5"/>
    <property type="match status" value="1"/>
</dbReference>
<gene>
    <name evidence="15" type="ORF">GDO78_008148</name>
</gene>
<evidence type="ECO:0000256" key="13">
    <source>
        <dbReference type="SAM" id="MobiDB-lite"/>
    </source>
</evidence>
<keyword evidence="3" id="KW-0698">rRNA processing</keyword>
<evidence type="ECO:0000256" key="2">
    <source>
        <dbReference type="ARBA" id="ARBA00022499"/>
    </source>
</evidence>
<feature type="domain" description="S1 motif" evidence="14">
    <location>
        <begin position="1128"/>
        <end position="1201"/>
    </location>
</feature>
<dbReference type="PANTHER" id="PTHR23270:SF10">
    <property type="entry name" value="PROTEIN RRP5 HOMOLOG"/>
    <property type="match status" value="1"/>
</dbReference>
<keyword evidence="2" id="KW-1017">Isopeptide bond</keyword>
<accession>A0A8J6FD86</accession>
<keyword evidence="16" id="KW-1185">Reference proteome</keyword>
<name>A0A8J6FD86_ELECQ</name>
<dbReference type="Pfam" id="PF00575">
    <property type="entry name" value="S1"/>
    <property type="match status" value="2"/>
</dbReference>
<evidence type="ECO:0000259" key="14">
    <source>
        <dbReference type="PROSITE" id="PS50126"/>
    </source>
</evidence>
<feature type="compositionally biased region" description="Basic and acidic residues" evidence="13">
    <location>
        <begin position="51"/>
        <end position="65"/>
    </location>
</feature>
<feature type="domain" description="S1 motif" evidence="14">
    <location>
        <begin position="452"/>
        <end position="521"/>
    </location>
</feature>
<dbReference type="CDD" id="cd05698">
    <property type="entry name" value="S1_Rrp5_repeat_hs6_sc5"/>
    <property type="match status" value="1"/>
</dbReference>
<dbReference type="OrthoDB" id="412781at2759"/>
<reference evidence="15" key="1">
    <citation type="thesis" date="2020" institute="ProQuest LLC" country="789 East Eisenhower Parkway, Ann Arbor, MI, USA">
        <title>Comparative Genomics and Chromosome Evolution.</title>
        <authorList>
            <person name="Mudd A.B."/>
        </authorList>
    </citation>
    <scope>NUCLEOTIDE SEQUENCE</scope>
    <source>
        <strain evidence="15">HN-11 Male</strain>
        <tissue evidence="15">Kidney and liver</tissue>
    </source>
</reference>
<dbReference type="CDD" id="cd05693">
    <property type="entry name" value="S1_Rrp5_repeat_hs1_sc1"/>
    <property type="match status" value="1"/>
</dbReference>
<feature type="domain" description="S1 motif" evidence="14">
    <location>
        <begin position="187"/>
        <end position="258"/>
    </location>
</feature>
<evidence type="ECO:0000256" key="6">
    <source>
        <dbReference type="ARBA" id="ARBA00022843"/>
    </source>
</evidence>
<evidence type="ECO:0000256" key="5">
    <source>
        <dbReference type="ARBA" id="ARBA00022737"/>
    </source>
</evidence>
<feature type="region of interest" description="Disordered" evidence="13">
    <location>
        <begin position="1395"/>
        <end position="1452"/>
    </location>
</feature>
<evidence type="ECO:0000256" key="7">
    <source>
        <dbReference type="ARBA" id="ARBA00022990"/>
    </source>
</evidence>
<comment type="caution">
    <text evidence="15">The sequence shown here is derived from an EMBL/GenBank/DDBJ whole genome shotgun (WGS) entry which is preliminary data.</text>
</comment>
<dbReference type="InterPro" id="IPR048058">
    <property type="entry name" value="Rrp5_S1_rpt_hs11_sc8"/>
</dbReference>
<feature type="region of interest" description="Disordered" evidence="13">
    <location>
        <begin position="1"/>
        <end position="65"/>
    </location>
</feature>